<dbReference type="Pfam" id="PF05193">
    <property type="entry name" value="Peptidase_M16_C"/>
    <property type="match status" value="1"/>
</dbReference>
<dbReference type="InterPro" id="IPR011765">
    <property type="entry name" value="Pept_M16_N"/>
</dbReference>
<comment type="caution">
    <text evidence="3">The sequence shown here is derived from an EMBL/GenBank/DDBJ whole genome shotgun (WGS) entry which is preliminary data.</text>
</comment>
<name>A0A366E9U4_9HYPH</name>
<dbReference type="Proteomes" id="UP000252893">
    <property type="component" value="Unassembled WGS sequence"/>
</dbReference>
<dbReference type="InterPro" id="IPR011249">
    <property type="entry name" value="Metalloenz_LuxS/M16"/>
</dbReference>
<keyword evidence="3" id="KW-0378">Hydrolase</keyword>
<proteinExistence type="predicted"/>
<dbReference type="RefSeq" id="WP_113942505.1">
    <property type="nucleotide sequence ID" value="NZ_JBHEEG010000003.1"/>
</dbReference>
<dbReference type="Pfam" id="PF00675">
    <property type="entry name" value="Peptidase_M16"/>
    <property type="match status" value="1"/>
</dbReference>
<dbReference type="GO" id="GO:0046872">
    <property type="term" value="F:metal ion binding"/>
    <property type="evidence" value="ECO:0007669"/>
    <property type="project" value="InterPro"/>
</dbReference>
<keyword evidence="3" id="KW-0645">Protease</keyword>
<dbReference type="GO" id="GO:0008233">
    <property type="term" value="F:peptidase activity"/>
    <property type="evidence" value="ECO:0007669"/>
    <property type="project" value="UniProtKB-KW"/>
</dbReference>
<evidence type="ECO:0000313" key="4">
    <source>
        <dbReference type="Proteomes" id="UP000252893"/>
    </source>
</evidence>
<feature type="domain" description="Peptidase M16 N-terminal" evidence="1">
    <location>
        <begin position="65"/>
        <end position="198"/>
    </location>
</feature>
<dbReference type="InterPro" id="IPR007863">
    <property type="entry name" value="Peptidase_M16_C"/>
</dbReference>
<dbReference type="GO" id="GO:0006508">
    <property type="term" value="P:proteolysis"/>
    <property type="evidence" value="ECO:0007669"/>
    <property type="project" value="UniProtKB-KW"/>
</dbReference>
<accession>A0A366E9U4</accession>
<feature type="domain" description="Peptidase M16 C-terminal" evidence="2">
    <location>
        <begin position="210"/>
        <end position="382"/>
    </location>
</feature>
<gene>
    <name evidence="3" type="ORF">DFR47_101136</name>
</gene>
<dbReference type="PANTHER" id="PTHR11851:SF224">
    <property type="entry name" value="PROCESSING PROTEASE"/>
    <property type="match status" value="1"/>
</dbReference>
<protein>
    <submittedName>
        <fullName evidence="3">Zinc protease</fullName>
    </submittedName>
</protein>
<dbReference type="EMBL" id="QNRH01000001">
    <property type="protein sequence ID" value="RBO98539.1"/>
    <property type="molecule type" value="Genomic_DNA"/>
</dbReference>
<evidence type="ECO:0000259" key="1">
    <source>
        <dbReference type="Pfam" id="PF00675"/>
    </source>
</evidence>
<dbReference type="SUPFAM" id="SSF63411">
    <property type="entry name" value="LuxS/MPP-like metallohydrolase"/>
    <property type="match status" value="2"/>
</dbReference>
<evidence type="ECO:0000313" key="3">
    <source>
        <dbReference type="EMBL" id="RBO98539.1"/>
    </source>
</evidence>
<evidence type="ECO:0000259" key="2">
    <source>
        <dbReference type="Pfam" id="PF05193"/>
    </source>
</evidence>
<dbReference type="Gene3D" id="3.30.830.10">
    <property type="entry name" value="Metalloenzyme, LuxS/M16 peptidase-like"/>
    <property type="match status" value="2"/>
</dbReference>
<dbReference type="InterPro" id="IPR050361">
    <property type="entry name" value="MPP/UQCRC_Complex"/>
</dbReference>
<organism evidence="3 4">
    <name type="scientific">Pseudochrobactrum asaccharolyticum</name>
    <dbReference type="NCBI Taxonomy" id="354351"/>
    <lineage>
        <taxon>Bacteria</taxon>
        <taxon>Pseudomonadati</taxon>
        <taxon>Pseudomonadota</taxon>
        <taxon>Alphaproteobacteria</taxon>
        <taxon>Hyphomicrobiales</taxon>
        <taxon>Brucellaceae</taxon>
        <taxon>Pseudochrobactrum</taxon>
    </lineage>
</organism>
<reference evidence="3 4" key="1">
    <citation type="submission" date="2018-06" db="EMBL/GenBank/DDBJ databases">
        <title>Genomic Encyclopedia of Type Strains, Phase IV (KMG-IV): sequencing the most valuable type-strain genomes for metagenomic binning, comparative biology and taxonomic classification.</title>
        <authorList>
            <person name="Goeker M."/>
        </authorList>
    </citation>
    <scope>NUCLEOTIDE SEQUENCE [LARGE SCALE GENOMIC DNA]</scope>
    <source>
        <strain evidence="3 4">DSM 25619</strain>
    </source>
</reference>
<sequence length="453" mass="48237">MAYSLHSGAGFSKAAPVRGKTLLGLKAALAGAFALLATLPAFALDIQEVTSPKGIKAWLVEEDSVPLISVRFSFKGGSAQDPAGKEGLANLMTGLFDEGAGDMPSDAYQERLDNIGAEMSFSATQDNISGGMRMLKENSPAAFDMLALAIQKPRFDQAAIDRIRAQIVTGIKASQNDPSTIASQKFAEVLYGKHPYARRDEGTVQSLEAITREDLLGAHKKLFGKDQLKIGVVGAISAKELAPLLDKLFGDLQDKADLKPVDMAKLALGATTSVTYDLPQTTISLVYPGVKRSDKDFFAAYLMNQVLGVGFTSRLYNEVREKRGLAYTVGSGLSGQDYSNSLNISTGTRPDRAQQSLDVIRAEVARMAKSGVTEEELAAAKSFAIGAYAINNLDSSVAVARTLVGLQEQNLGRDYIDRRSDLINAVTTADVKAVAAKLLKADPAILVVGPSLN</sequence>
<dbReference type="OrthoDB" id="9811314at2"/>
<dbReference type="PANTHER" id="PTHR11851">
    <property type="entry name" value="METALLOPROTEASE"/>
    <property type="match status" value="1"/>
</dbReference>
<dbReference type="AlphaFoldDB" id="A0A366E9U4"/>
<keyword evidence="4" id="KW-1185">Reference proteome</keyword>